<dbReference type="HOGENOM" id="CLU_1503536_0_0_1"/>
<evidence type="ECO:0000313" key="4">
    <source>
        <dbReference type="Proteomes" id="UP000006039"/>
    </source>
</evidence>
<keyword evidence="4" id="KW-1185">Reference proteome</keyword>
<reference evidence="4" key="1">
    <citation type="submission" date="2010-07" db="EMBL/GenBank/DDBJ databases">
        <title>The genome sequence of Gaeumannomyces graminis var. tritici strain R3-111a-1.</title>
        <authorList>
            <consortium name="The Broad Institute Genome Sequencing Platform"/>
            <person name="Ma L.-J."/>
            <person name="Dead R."/>
            <person name="Young S."/>
            <person name="Zeng Q."/>
            <person name="Koehrsen M."/>
            <person name="Alvarado L."/>
            <person name="Berlin A."/>
            <person name="Chapman S.B."/>
            <person name="Chen Z."/>
            <person name="Freedman E."/>
            <person name="Gellesch M."/>
            <person name="Goldberg J."/>
            <person name="Griggs A."/>
            <person name="Gujja S."/>
            <person name="Heilman E.R."/>
            <person name="Heiman D."/>
            <person name="Hepburn T."/>
            <person name="Howarth C."/>
            <person name="Jen D."/>
            <person name="Larson L."/>
            <person name="Mehta T."/>
            <person name="Neiman D."/>
            <person name="Pearson M."/>
            <person name="Roberts A."/>
            <person name="Saif S."/>
            <person name="Shea T."/>
            <person name="Shenoy N."/>
            <person name="Sisk P."/>
            <person name="Stolte C."/>
            <person name="Sykes S."/>
            <person name="Walk T."/>
            <person name="White J."/>
            <person name="Yandava C."/>
            <person name="Haas B."/>
            <person name="Nusbaum C."/>
            <person name="Birren B."/>
        </authorList>
    </citation>
    <scope>NUCLEOTIDE SEQUENCE [LARGE SCALE GENOMIC DNA]</scope>
    <source>
        <strain evidence="4">R3-111a-1</strain>
    </source>
</reference>
<dbReference type="RefSeq" id="XP_009229805.1">
    <property type="nucleotide sequence ID" value="XM_009231541.1"/>
</dbReference>
<organism evidence="2">
    <name type="scientific">Gaeumannomyces tritici (strain R3-111a-1)</name>
    <name type="common">Wheat and barley take-all root rot fungus</name>
    <name type="synonym">Gaeumannomyces graminis var. tritici</name>
    <dbReference type="NCBI Taxonomy" id="644352"/>
    <lineage>
        <taxon>Eukaryota</taxon>
        <taxon>Fungi</taxon>
        <taxon>Dikarya</taxon>
        <taxon>Ascomycota</taxon>
        <taxon>Pezizomycotina</taxon>
        <taxon>Sordariomycetes</taxon>
        <taxon>Sordariomycetidae</taxon>
        <taxon>Magnaporthales</taxon>
        <taxon>Magnaporthaceae</taxon>
        <taxon>Gaeumannomyces</taxon>
    </lineage>
</organism>
<evidence type="ECO:0000256" key="1">
    <source>
        <dbReference type="SAM" id="MobiDB-lite"/>
    </source>
</evidence>
<dbReference type="GeneID" id="20354082"/>
<dbReference type="Proteomes" id="UP000006039">
    <property type="component" value="Unassembled WGS sequence"/>
</dbReference>
<dbReference type="EnsemblFungi" id="EJT68810">
    <property type="protein sequence ID" value="EJT68810"/>
    <property type="gene ID" value="GGTG_13624"/>
</dbReference>
<dbReference type="VEuPathDB" id="FungiDB:GGTG_13624"/>
<evidence type="ECO:0000313" key="3">
    <source>
        <dbReference type="EnsemblFungi" id="EJT68810"/>
    </source>
</evidence>
<feature type="region of interest" description="Disordered" evidence="1">
    <location>
        <begin position="61"/>
        <end position="85"/>
    </location>
</feature>
<accession>J3PJE4</accession>
<reference evidence="3" key="5">
    <citation type="submission" date="2018-04" db="UniProtKB">
        <authorList>
            <consortium name="EnsemblFungi"/>
        </authorList>
    </citation>
    <scope>IDENTIFICATION</scope>
    <source>
        <strain evidence="3">R3-111a-1</strain>
    </source>
</reference>
<protein>
    <submittedName>
        <fullName evidence="2 3">Uncharacterized protein</fullName>
    </submittedName>
</protein>
<gene>
    <name evidence="3" type="primary">20354082</name>
    <name evidence="2" type="ORF">GGTG_13624</name>
</gene>
<dbReference type="EMBL" id="GL385417">
    <property type="protein sequence ID" value="EJT68810.1"/>
    <property type="molecule type" value="Genomic_DNA"/>
</dbReference>
<reference evidence="2" key="3">
    <citation type="submission" date="2010-09" db="EMBL/GenBank/DDBJ databases">
        <title>Annotation of Gaeumannomyces graminis var. tritici R3-111a-1.</title>
        <authorList>
            <consortium name="The Broad Institute Genome Sequencing Platform"/>
            <person name="Ma L.-J."/>
            <person name="Dead R."/>
            <person name="Young S.K."/>
            <person name="Zeng Q."/>
            <person name="Gargeya S."/>
            <person name="Fitzgerald M."/>
            <person name="Haas B."/>
            <person name="Abouelleil A."/>
            <person name="Alvarado L."/>
            <person name="Arachchi H.M."/>
            <person name="Berlin A."/>
            <person name="Brown A."/>
            <person name="Chapman S.B."/>
            <person name="Chen Z."/>
            <person name="Dunbar C."/>
            <person name="Freedman E."/>
            <person name="Gearin G."/>
            <person name="Gellesch M."/>
            <person name="Goldberg J."/>
            <person name="Griggs A."/>
            <person name="Gujja S."/>
            <person name="Heiman D."/>
            <person name="Howarth C."/>
            <person name="Larson L."/>
            <person name="Lui A."/>
            <person name="MacDonald P.J.P."/>
            <person name="Mehta T."/>
            <person name="Montmayeur A."/>
            <person name="Murphy C."/>
            <person name="Neiman D."/>
            <person name="Pearson M."/>
            <person name="Priest M."/>
            <person name="Roberts A."/>
            <person name="Saif S."/>
            <person name="Shea T."/>
            <person name="Shenoy N."/>
            <person name="Sisk P."/>
            <person name="Stolte C."/>
            <person name="Sykes S."/>
            <person name="Yandava C."/>
            <person name="Wortman J."/>
            <person name="Nusbaum C."/>
            <person name="Birren B."/>
        </authorList>
    </citation>
    <scope>NUCLEOTIDE SEQUENCE</scope>
    <source>
        <strain evidence="2">R3-111a-1</strain>
    </source>
</reference>
<name>J3PJE4_GAET3</name>
<reference evidence="3" key="4">
    <citation type="journal article" date="2015" name="G3 (Bethesda)">
        <title>Genome sequences of three phytopathogenic species of the Magnaporthaceae family of fungi.</title>
        <authorList>
            <person name="Okagaki L.H."/>
            <person name="Nunes C.C."/>
            <person name="Sailsbery J."/>
            <person name="Clay B."/>
            <person name="Brown D."/>
            <person name="John T."/>
            <person name="Oh Y."/>
            <person name="Young N."/>
            <person name="Fitzgerald M."/>
            <person name="Haas B.J."/>
            <person name="Zeng Q."/>
            <person name="Young S."/>
            <person name="Adiconis X."/>
            <person name="Fan L."/>
            <person name="Levin J.Z."/>
            <person name="Mitchell T.K."/>
            <person name="Okubara P.A."/>
            <person name="Farman M.L."/>
            <person name="Kohn L.M."/>
            <person name="Birren B."/>
            <person name="Ma L.-J."/>
            <person name="Dean R.A."/>
        </authorList>
    </citation>
    <scope>NUCLEOTIDE SEQUENCE</scope>
    <source>
        <strain evidence="3">R3-111a-1</strain>
    </source>
</reference>
<reference evidence="2" key="2">
    <citation type="submission" date="2010-07" db="EMBL/GenBank/DDBJ databases">
        <authorList>
            <consortium name="The Broad Institute Genome Sequencing Platform"/>
            <consortium name="Broad Institute Genome Sequencing Center for Infectious Disease"/>
            <person name="Ma L.-J."/>
            <person name="Dead R."/>
            <person name="Young S."/>
            <person name="Zeng Q."/>
            <person name="Koehrsen M."/>
            <person name="Alvarado L."/>
            <person name="Berlin A."/>
            <person name="Chapman S.B."/>
            <person name="Chen Z."/>
            <person name="Freedman E."/>
            <person name="Gellesch M."/>
            <person name="Goldberg J."/>
            <person name="Griggs A."/>
            <person name="Gujja S."/>
            <person name="Heilman E.R."/>
            <person name="Heiman D."/>
            <person name="Hepburn T."/>
            <person name="Howarth C."/>
            <person name="Jen D."/>
            <person name="Larson L."/>
            <person name="Mehta T."/>
            <person name="Neiman D."/>
            <person name="Pearson M."/>
            <person name="Roberts A."/>
            <person name="Saif S."/>
            <person name="Shea T."/>
            <person name="Shenoy N."/>
            <person name="Sisk P."/>
            <person name="Stolte C."/>
            <person name="Sykes S."/>
            <person name="Walk T."/>
            <person name="White J."/>
            <person name="Yandava C."/>
            <person name="Haas B."/>
            <person name="Nusbaum C."/>
            <person name="Birren B."/>
        </authorList>
    </citation>
    <scope>NUCLEOTIDE SEQUENCE</scope>
    <source>
        <strain evidence="2">R3-111a-1</strain>
    </source>
</reference>
<evidence type="ECO:0000313" key="2">
    <source>
        <dbReference type="EMBL" id="EJT68810.1"/>
    </source>
</evidence>
<dbReference type="AlphaFoldDB" id="J3PJE4"/>
<proteinExistence type="predicted"/>
<sequence>MYVSVSAHGRAVRAVAHTPLPSPRQSGRYERVFRLVPWQLIFGTRNFQRVPSDKQRAGRLWRERPSMYGTTRPGEEGRRQPVSPYVRPSVRPTSRSFASQCVLVAFCPVAGAAWDVRRLVEGGRDMGQLCRVCFAYLVITPAPVIGDDGWCMGRAAIPAECDAPPWLGRVLAVLVLRQH</sequence>